<sequence length="123" mass="13463">MRTLRGTRAPAGAAARFHAEMMELYDRFAALGFRPVLLRRHVVLNGGVAAARDLVFKLGTTGLERLVDLGRPELSMEAAMLKPDYRALFTEAELKEAADRLAAAGRSRSRSRGRLQATPAVRG</sequence>
<feature type="region of interest" description="Disordered" evidence="1">
    <location>
        <begin position="102"/>
        <end position="123"/>
    </location>
</feature>
<reference evidence="3" key="1">
    <citation type="journal article" date="2019" name="Int. J. Syst. Evol. Microbiol.">
        <title>The Global Catalogue of Microorganisms (GCM) 10K type strain sequencing project: providing services to taxonomists for standard genome sequencing and annotation.</title>
        <authorList>
            <consortium name="The Broad Institute Genomics Platform"/>
            <consortium name="The Broad Institute Genome Sequencing Center for Infectious Disease"/>
            <person name="Wu L."/>
            <person name="Ma J."/>
        </authorList>
    </citation>
    <scope>NUCLEOTIDE SEQUENCE [LARGE SCALE GENOMIC DNA]</scope>
    <source>
        <strain evidence="3">KCTC 52677</strain>
    </source>
</reference>
<name>A0ABV7D9Q3_9HYPH</name>
<dbReference type="EMBL" id="JBHRSP010000001">
    <property type="protein sequence ID" value="MFC3071626.1"/>
    <property type="molecule type" value="Genomic_DNA"/>
</dbReference>
<evidence type="ECO:0000256" key="1">
    <source>
        <dbReference type="SAM" id="MobiDB-lite"/>
    </source>
</evidence>
<dbReference type="RefSeq" id="WP_257318015.1">
    <property type="nucleotide sequence ID" value="NZ_JANFDG010000037.1"/>
</dbReference>
<gene>
    <name evidence="2" type="ORF">ACFOHH_00745</name>
</gene>
<protein>
    <submittedName>
        <fullName evidence="2">Uncharacterized protein</fullName>
    </submittedName>
</protein>
<keyword evidence="3" id="KW-1185">Reference proteome</keyword>
<proteinExistence type="predicted"/>
<evidence type="ECO:0000313" key="3">
    <source>
        <dbReference type="Proteomes" id="UP001595377"/>
    </source>
</evidence>
<comment type="caution">
    <text evidence="2">The sequence shown here is derived from an EMBL/GenBank/DDBJ whole genome shotgun (WGS) entry which is preliminary data.</text>
</comment>
<organism evidence="2 3">
    <name type="scientific">Shinella pollutisoli</name>
    <dbReference type="NCBI Taxonomy" id="2250594"/>
    <lineage>
        <taxon>Bacteria</taxon>
        <taxon>Pseudomonadati</taxon>
        <taxon>Pseudomonadota</taxon>
        <taxon>Alphaproteobacteria</taxon>
        <taxon>Hyphomicrobiales</taxon>
        <taxon>Rhizobiaceae</taxon>
        <taxon>Shinella</taxon>
    </lineage>
</organism>
<evidence type="ECO:0000313" key="2">
    <source>
        <dbReference type="EMBL" id="MFC3071626.1"/>
    </source>
</evidence>
<accession>A0ABV7D9Q3</accession>
<dbReference type="Proteomes" id="UP001595377">
    <property type="component" value="Unassembled WGS sequence"/>
</dbReference>